<reference evidence="3" key="1">
    <citation type="journal article" date="2014" name="Int. J. Syst. Evol. Microbiol.">
        <title>Complete genome sequence of Corynebacterium casei LMG S-19264T (=DSM 44701T), isolated from a smear-ripened cheese.</title>
        <authorList>
            <consortium name="US DOE Joint Genome Institute (JGI-PGF)"/>
            <person name="Walter F."/>
            <person name="Albersmeier A."/>
            <person name="Kalinowski J."/>
            <person name="Ruckert C."/>
        </authorList>
    </citation>
    <scope>NUCLEOTIDE SEQUENCE</scope>
    <source>
        <strain evidence="3">NBRC 112290</strain>
    </source>
</reference>
<dbReference type="InterPro" id="IPR002109">
    <property type="entry name" value="Glutaredoxin"/>
</dbReference>
<dbReference type="EMBL" id="BSUM01000001">
    <property type="protein sequence ID" value="GMA33242.1"/>
    <property type="molecule type" value="Genomic_DNA"/>
</dbReference>
<dbReference type="AlphaFoldDB" id="A0AA37XH48"/>
<dbReference type="Proteomes" id="UP001157161">
    <property type="component" value="Unassembled WGS sequence"/>
</dbReference>
<organism evidence="3 4">
    <name type="scientific">Litorihabitans aurantiacus</name>
    <dbReference type="NCBI Taxonomy" id="1930061"/>
    <lineage>
        <taxon>Bacteria</taxon>
        <taxon>Bacillati</taxon>
        <taxon>Actinomycetota</taxon>
        <taxon>Actinomycetes</taxon>
        <taxon>Micrococcales</taxon>
        <taxon>Beutenbergiaceae</taxon>
        <taxon>Litorihabitans</taxon>
    </lineage>
</organism>
<comment type="caution">
    <text evidence="3">The sequence shown here is derived from an EMBL/GenBank/DDBJ whole genome shotgun (WGS) entry which is preliminary data.</text>
</comment>
<protein>
    <submittedName>
        <fullName evidence="3">NrdH-redoxin</fullName>
    </submittedName>
</protein>
<dbReference type="InterPro" id="IPR036249">
    <property type="entry name" value="Thioredoxin-like_sf"/>
</dbReference>
<dbReference type="Gene3D" id="3.40.30.10">
    <property type="entry name" value="Glutaredoxin"/>
    <property type="match status" value="1"/>
</dbReference>
<dbReference type="PROSITE" id="PS51354">
    <property type="entry name" value="GLUTAREDOXIN_2"/>
    <property type="match status" value="1"/>
</dbReference>
<feature type="region of interest" description="Disordered" evidence="1">
    <location>
        <begin position="1"/>
        <end position="21"/>
    </location>
</feature>
<feature type="domain" description="Glutaredoxin" evidence="2">
    <location>
        <begin position="24"/>
        <end position="81"/>
    </location>
</feature>
<keyword evidence="4" id="KW-1185">Reference proteome</keyword>
<name>A0AA37XH48_9MICO</name>
<evidence type="ECO:0000256" key="1">
    <source>
        <dbReference type="SAM" id="MobiDB-lite"/>
    </source>
</evidence>
<dbReference type="CDD" id="cd02976">
    <property type="entry name" value="NrdH"/>
    <property type="match status" value="1"/>
</dbReference>
<sequence>MTTEPSTPEPTTTPETTDAPEQTVTVYGADWCGDCRRTKAQLDRLEVPYTYVDLVATPEAATDAHRISGRTNIPVVVYPDGSHQVEPSNLEVAAKLHLFGLA</sequence>
<gene>
    <name evidence="3" type="ORF">GCM10025875_32340</name>
</gene>
<dbReference type="SUPFAM" id="SSF52833">
    <property type="entry name" value="Thioredoxin-like"/>
    <property type="match status" value="1"/>
</dbReference>
<dbReference type="RefSeq" id="WP_284251930.1">
    <property type="nucleotide sequence ID" value="NZ_BSUM01000001.1"/>
</dbReference>
<evidence type="ECO:0000259" key="2">
    <source>
        <dbReference type="Pfam" id="PF00462"/>
    </source>
</evidence>
<evidence type="ECO:0000313" key="4">
    <source>
        <dbReference type="Proteomes" id="UP001157161"/>
    </source>
</evidence>
<reference evidence="3" key="2">
    <citation type="submission" date="2023-02" db="EMBL/GenBank/DDBJ databases">
        <authorList>
            <person name="Sun Q."/>
            <person name="Mori K."/>
        </authorList>
    </citation>
    <scope>NUCLEOTIDE SEQUENCE</scope>
    <source>
        <strain evidence="3">NBRC 112290</strain>
    </source>
</reference>
<accession>A0AA37XH48</accession>
<evidence type="ECO:0000313" key="3">
    <source>
        <dbReference type="EMBL" id="GMA33242.1"/>
    </source>
</evidence>
<proteinExistence type="predicted"/>
<dbReference type="Pfam" id="PF00462">
    <property type="entry name" value="Glutaredoxin"/>
    <property type="match status" value="1"/>
</dbReference>